<sequence>MLASNCFDWQSLSMCAPTTTSGCSPRPTGIGVLHRGQTGT</sequence>
<proteinExistence type="predicted"/>
<protein>
    <submittedName>
        <fullName evidence="1">Uncharacterized protein</fullName>
    </submittedName>
</protein>
<name>A0A7R9AM31_TIMSH</name>
<dbReference type="AlphaFoldDB" id="A0A7R9AM31"/>
<gene>
    <name evidence="1" type="ORF">TSIB3V08_LOCUS581</name>
</gene>
<dbReference type="EMBL" id="OC000150">
    <property type="protein sequence ID" value="CAD7256300.1"/>
    <property type="molecule type" value="Genomic_DNA"/>
</dbReference>
<organism evidence="1">
    <name type="scientific">Timema shepardi</name>
    <name type="common">Walking stick</name>
    <dbReference type="NCBI Taxonomy" id="629360"/>
    <lineage>
        <taxon>Eukaryota</taxon>
        <taxon>Metazoa</taxon>
        <taxon>Ecdysozoa</taxon>
        <taxon>Arthropoda</taxon>
        <taxon>Hexapoda</taxon>
        <taxon>Insecta</taxon>
        <taxon>Pterygota</taxon>
        <taxon>Neoptera</taxon>
        <taxon>Polyneoptera</taxon>
        <taxon>Phasmatodea</taxon>
        <taxon>Timematodea</taxon>
        <taxon>Timematoidea</taxon>
        <taxon>Timematidae</taxon>
        <taxon>Timema</taxon>
    </lineage>
</organism>
<evidence type="ECO:0000313" key="1">
    <source>
        <dbReference type="EMBL" id="CAD7256300.1"/>
    </source>
</evidence>
<accession>A0A7R9AM31</accession>
<reference evidence="1" key="1">
    <citation type="submission" date="2020-11" db="EMBL/GenBank/DDBJ databases">
        <authorList>
            <person name="Tran Van P."/>
        </authorList>
    </citation>
    <scope>NUCLEOTIDE SEQUENCE</scope>
</reference>